<evidence type="ECO:0000256" key="6">
    <source>
        <dbReference type="SAM" id="MobiDB-lite"/>
    </source>
</evidence>
<dbReference type="Gene3D" id="3.40.50.150">
    <property type="entry name" value="Vaccinia Virus protein VP39"/>
    <property type="match status" value="1"/>
</dbReference>
<dbReference type="Proteomes" id="UP001408356">
    <property type="component" value="Unassembled WGS sequence"/>
</dbReference>
<feature type="region of interest" description="Disordered" evidence="6">
    <location>
        <begin position="682"/>
        <end position="722"/>
    </location>
</feature>
<dbReference type="InterPro" id="IPR050390">
    <property type="entry name" value="C5-Methyltransferase"/>
</dbReference>
<dbReference type="InterPro" id="IPR029063">
    <property type="entry name" value="SAM-dependent_MTases_sf"/>
</dbReference>
<proteinExistence type="inferred from homology"/>
<dbReference type="Gene3D" id="3.90.120.10">
    <property type="entry name" value="DNA Methylase, subunit A, domain 2"/>
    <property type="match status" value="1"/>
</dbReference>
<gene>
    <name evidence="7" type="ORF">SUNI508_04201</name>
</gene>
<dbReference type="PANTHER" id="PTHR10629:SF52">
    <property type="entry name" value="DNA (CYTOSINE-5)-METHYLTRANSFERASE 1"/>
    <property type="match status" value="1"/>
</dbReference>
<evidence type="ECO:0000256" key="1">
    <source>
        <dbReference type="ARBA" id="ARBA00011975"/>
    </source>
</evidence>
<evidence type="ECO:0000313" key="8">
    <source>
        <dbReference type="Proteomes" id="UP001408356"/>
    </source>
</evidence>
<comment type="caution">
    <text evidence="7">The sequence shown here is derived from an EMBL/GenBank/DDBJ whole genome shotgun (WGS) entry which is preliminary data.</text>
</comment>
<keyword evidence="4 5" id="KW-0949">S-adenosyl-L-methionine</keyword>
<keyword evidence="3 5" id="KW-0808">Transferase</keyword>
<evidence type="ECO:0000313" key="7">
    <source>
        <dbReference type="EMBL" id="KAK9423307.1"/>
    </source>
</evidence>
<dbReference type="EMBL" id="JARVKF010000079">
    <property type="protein sequence ID" value="KAK9423307.1"/>
    <property type="molecule type" value="Genomic_DNA"/>
</dbReference>
<accession>A0ABR2V8Q7</accession>
<protein>
    <recommendedName>
        <fullName evidence="1">DNA (cytosine-5-)-methyltransferase</fullName>
        <ecNumber evidence="1">2.1.1.37</ecNumber>
    </recommendedName>
</protein>
<feature type="region of interest" description="Disordered" evidence="6">
    <location>
        <begin position="25"/>
        <end position="90"/>
    </location>
</feature>
<organism evidence="7 8">
    <name type="scientific">Seiridium unicorne</name>
    <dbReference type="NCBI Taxonomy" id="138068"/>
    <lineage>
        <taxon>Eukaryota</taxon>
        <taxon>Fungi</taxon>
        <taxon>Dikarya</taxon>
        <taxon>Ascomycota</taxon>
        <taxon>Pezizomycotina</taxon>
        <taxon>Sordariomycetes</taxon>
        <taxon>Xylariomycetidae</taxon>
        <taxon>Amphisphaeriales</taxon>
        <taxon>Sporocadaceae</taxon>
        <taxon>Seiridium</taxon>
    </lineage>
</organism>
<feature type="compositionally biased region" description="Polar residues" evidence="6">
    <location>
        <begin position="684"/>
        <end position="695"/>
    </location>
</feature>
<sequence>MADEEMPIDDIQASVERQFTFRCQPRNFNDETDEQEFAIKEESPEADEERAEEGLRPGIATVIDLTDDEPSSESVVGETSTKTVPEPTRNRPIEENTLLKELNHDSGKCRLKPGVVVEIVEIKDLYHASYLKIQHIIQTSKGVVLRGLPFARTRFLRGRLPRYRNEVCLILQIDEDDERDDEIQAAVEVPVTDIIRTRNLRCTNADFPLSRFENIYATVEEIERNGLLCCRWKYQLMYRSARARESRQAPCQYILAHLRAEELSTARGKANDTARLNRWRGSKLRGGSYNMNIGQDLRAVERLELESDASTSWIDKMPGQRYTLGDMFSGAGGTSLGAQQAGFHVRVACDNAPHACMTHRKNFPQADLREEDIWKFIKEDLIWGGKSDHVDVVHLSPPCQFWSPAHTVPGRNDEANIAVLFSCHELIKKLKPRLFTLEQTYGILHPRFEHYFNALIHGFTQLSYSIRWKVVDLLEWGTASRRNRLIMIGACPGESLPTIPPGTHMKNPTPGSTLKPLVTVMDAMRRIPPDATLHNKKHIRFKEPWDPEIPLARCITTHGGYGNYHFSGKRDFTLRELATMNGFPTSYQFHPQNAKKQIGNAFPPCGVRVLYTHLLRWLEKEDRVRPVEEQAMYEEEPEYDLVESEVDDDIQFIRVNVKRRNSIDSDSGVDFMDIDGPIFCIDPSQMNRGQPSSPIDLTADSPAGSGQNSPIVVLDDDEDVTT</sequence>
<evidence type="ECO:0000256" key="5">
    <source>
        <dbReference type="PROSITE-ProRule" id="PRU01016"/>
    </source>
</evidence>
<feature type="compositionally biased region" description="Polar residues" evidence="6">
    <location>
        <begin position="72"/>
        <end position="83"/>
    </location>
</feature>
<dbReference type="PANTHER" id="PTHR10629">
    <property type="entry name" value="CYTOSINE-SPECIFIC METHYLTRANSFERASE"/>
    <property type="match status" value="1"/>
</dbReference>
<dbReference type="Pfam" id="PF00145">
    <property type="entry name" value="DNA_methylase"/>
    <property type="match status" value="2"/>
</dbReference>
<dbReference type="InterPro" id="IPR001525">
    <property type="entry name" value="C5_MeTfrase"/>
</dbReference>
<dbReference type="EC" id="2.1.1.37" evidence="1"/>
<dbReference type="PROSITE" id="PS51679">
    <property type="entry name" value="SAM_MT_C5"/>
    <property type="match status" value="1"/>
</dbReference>
<comment type="similarity">
    <text evidence="5">Belongs to the class I-like SAM-binding methyltransferase superfamily. C5-methyltransferase family.</text>
</comment>
<feature type="active site" evidence="5">
    <location>
        <position position="399"/>
    </location>
</feature>
<reference evidence="7 8" key="1">
    <citation type="journal article" date="2024" name="J. Plant Pathol.">
        <title>Sequence and assembly of the genome of Seiridium unicorne, isolate CBS 538.82, causal agent of cypress canker disease.</title>
        <authorList>
            <person name="Scali E."/>
            <person name="Rocca G.D."/>
            <person name="Danti R."/>
            <person name="Garbelotto M."/>
            <person name="Barberini S."/>
            <person name="Baroncelli R."/>
            <person name="Emiliani G."/>
        </authorList>
    </citation>
    <scope>NUCLEOTIDE SEQUENCE [LARGE SCALE GENOMIC DNA]</scope>
    <source>
        <strain evidence="7 8">BM-138-508</strain>
    </source>
</reference>
<keyword evidence="2 5" id="KW-0489">Methyltransferase</keyword>
<dbReference type="PRINTS" id="PR00105">
    <property type="entry name" value="C5METTRFRASE"/>
</dbReference>
<name>A0ABR2V8Q7_9PEZI</name>
<evidence type="ECO:0000256" key="3">
    <source>
        <dbReference type="ARBA" id="ARBA00022679"/>
    </source>
</evidence>
<dbReference type="SUPFAM" id="SSF53335">
    <property type="entry name" value="S-adenosyl-L-methionine-dependent methyltransferases"/>
    <property type="match status" value="1"/>
</dbReference>
<keyword evidence="8" id="KW-1185">Reference proteome</keyword>
<evidence type="ECO:0000256" key="2">
    <source>
        <dbReference type="ARBA" id="ARBA00022603"/>
    </source>
</evidence>
<evidence type="ECO:0000256" key="4">
    <source>
        <dbReference type="ARBA" id="ARBA00022691"/>
    </source>
</evidence>